<name>A0A6P9F2K8_ZALCA</name>
<dbReference type="KEGG" id="zca:118356506"/>
<proteinExistence type="predicted"/>
<keyword evidence="2" id="KW-1185">Reference proteome</keyword>
<evidence type="ECO:0000256" key="1">
    <source>
        <dbReference type="SAM" id="MobiDB-lite"/>
    </source>
</evidence>
<sequence>MTPCAKHRMECSGQSGAGKKSPADTAAILAEPPQLPGPSHSVVMSRTVSVLSERATPQVSDKTVSHLGLTHRVGARISLRPPRAWVRTPSLPRLHLCCRRSEPAAATTRLRTNLVPPLPSAWVTPPSSRTIFATPSRSYVMANPSATRHDPTICIGHAQARLSIFWRSVMATPWVLRTPTFGSALTSVRVMLSLCWRNSFQTPQLHEQKPDRKHNWALTGTVFL</sequence>
<dbReference type="RefSeq" id="XP_035581355.1">
    <property type="nucleotide sequence ID" value="XM_035725462.1"/>
</dbReference>
<protein>
    <submittedName>
        <fullName evidence="3">Uncharacterized protein LOC118356506</fullName>
    </submittedName>
</protein>
<dbReference type="AlphaFoldDB" id="A0A6P9F2K8"/>
<accession>A0A6P9F2K8</accession>
<organism evidence="2 3">
    <name type="scientific">Zalophus californianus</name>
    <name type="common">California sealion</name>
    <dbReference type="NCBI Taxonomy" id="9704"/>
    <lineage>
        <taxon>Eukaryota</taxon>
        <taxon>Metazoa</taxon>
        <taxon>Chordata</taxon>
        <taxon>Craniata</taxon>
        <taxon>Vertebrata</taxon>
        <taxon>Euteleostomi</taxon>
        <taxon>Mammalia</taxon>
        <taxon>Eutheria</taxon>
        <taxon>Laurasiatheria</taxon>
        <taxon>Carnivora</taxon>
        <taxon>Caniformia</taxon>
        <taxon>Pinnipedia</taxon>
        <taxon>Otariidae</taxon>
        <taxon>Zalophus</taxon>
    </lineage>
</organism>
<feature type="region of interest" description="Disordered" evidence="1">
    <location>
        <begin position="1"/>
        <end position="23"/>
    </location>
</feature>
<evidence type="ECO:0000313" key="2">
    <source>
        <dbReference type="Proteomes" id="UP000515165"/>
    </source>
</evidence>
<dbReference type="GeneID" id="118356506"/>
<dbReference type="Proteomes" id="UP000515165">
    <property type="component" value="Chromosome X"/>
</dbReference>
<reference evidence="3" key="1">
    <citation type="submission" date="2025-08" db="UniProtKB">
        <authorList>
            <consortium name="RefSeq"/>
        </authorList>
    </citation>
    <scope>IDENTIFICATION</scope>
    <source>
        <tissue evidence="3">Blood</tissue>
    </source>
</reference>
<evidence type="ECO:0000313" key="3">
    <source>
        <dbReference type="RefSeq" id="XP_035581355.1"/>
    </source>
</evidence>
<gene>
    <name evidence="3" type="primary">LOC118356506</name>
</gene>